<gene>
    <name evidence="9" type="ORF">EC973_007063</name>
</gene>
<keyword evidence="10" id="KW-1185">Reference proteome</keyword>
<evidence type="ECO:0000313" key="10">
    <source>
        <dbReference type="Proteomes" id="UP000605846"/>
    </source>
</evidence>
<comment type="similarity">
    <text evidence="2">Belongs to the mitochondrion-specific ribosomal protein mL67 family.</text>
</comment>
<evidence type="ECO:0000256" key="4">
    <source>
        <dbReference type="ARBA" id="ARBA00023015"/>
    </source>
</evidence>
<dbReference type="PANTHER" id="PTHR28184">
    <property type="entry name" value="MITOCHONDRIAL HOMOLOGOUS RECOMBINATION PROTEIN 1"/>
    <property type="match status" value="1"/>
</dbReference>
<reference evidence="9" key="1">
    <citation type="submission" date="2020-01" db="EMBL/GenBank/DDBJ databases">
        <title>Genome Sequencing of Three Apophysomyces-Like Fungal Strains Confirms a Novel Fungal Genus in the Mucoromycota with divergent Burkholderia-like Endosymbiotic Bacteria.</title>
        <authorList>
            <person name="Stajich J.E."/>
            <person name="Macias A.M."/>
            <person name="Carter-House D."/>
            <person name="Lovett B."/>
            <person name="Kasson L.R."/>
            <person name="Berry K."/>
            <person name="Grigoriev I."/>
            <person name="Chang Y."/>
            <person name="Spatafora J."/>
            <person name="Kasson M.T."/>
        </authorList>
    </citation>
    <scope>NUCLEOTIDE SEQUENCE</scope>
    <source>
        <strain evidence="9">NRRL A-21654</strain>
    </source>
</reference>
<keyword evidence="7" id="KW-0687">Ribonucleoprotein</keyword>
<name>A0A8H7EU04_9FUNG</name>
<evidence type="ECO:0000256" key="2">
    <source>
        <dbReference type="ARBA" id="ARBA00010741"/>
    </source>
</evidence>
<dbReference type="EMBL" id="JABAYA010000005">
    <property type="protein sequence ID" value="KAF7731958.1"/>
    <property type="molecule type" value="Genomic_DNA"/>
</dbReference>
<accession>A0A8H7EU04</accession>
<organism evidence="9 10">
    <name type="scientific">Apophysomyces ossiformis</name>
    <dbReference type="NCBI Taxonomy" id="679940"/>
    <lineage>
        <taxon>Eukaryota</taxon>
        <taxon>Fungi</taxon>
        <taxon>Fungi incertae sedis</taxon>
        <taxon>Mucoromycota</taxon>
        <taxon>Mucoromycotina</taxon>
        <taxon>Mucoromycetes</taxon>
        <taxon>Mucorales</taxon>
        <taxon>Mucorineae</taxon>
        <taxon>Mucoraceae</taxon>
        <taxon>Apophysomyces</taxon>
    </lineage>
</organism>
<dbReference type="Pfam" id="PF12829">
    <property type="entry name" value="Mhr1"/>
    <property type="match status" value="1"/>
</dbReference>
<evidence type="ECO:0000256" key="8">
    <source>
        <dbReference type="ARBA" id="ARBA00035185"/>
    </source>
</evidence>
<dbReference type="OrthoDB" id="434092at2759"/>
<dbReference type="GO" id="GO:1990904">
    <property type="term" value="C:ribonucleoprotein complex"/>
    <property type="evidence" value="ECO:0007669"/>
    <property type="project" value="UniProtKB-KW"/>
</dbReference>
<sequence length="168" mass="19518">MASTHSVYLFRNIQTHQVLVSTRQSLKNKGLNQLDSAIRPVRLRKDLWRPMLAITGLNTAQSAQALSDALLQRSQSRQLEFRTEPEQLKRPKRLRIVDQKDLVEKSVVSLREALEDIAPKHFKDMKLTALWEQQRFMEMAGEKGWPEFIEHGQLELKNNRFVPAEESS</sequence>
<dbReference type="GO" id="GO:0005840">
    <property type="term" value="C:ribosome"/>
    <property type="evidence" value="ECO:0007669"/>
    <property type="project" value="UniProtKB-KW"/>
</dbReference>
<keyword evidence="3" id="KW-0689">Ribosomal protein</keyword>
<evidence type="ECO:0000256" key="3">
    <source>
        <dbReference type="ARBA" id="ARBA00022980"/>
    </source>
</evidence>
<keyword evidence="4" id="KW-0805">Transcription regulation</keyword>
<keyword evidence="5" id="KW-0496">Mitochondrion</keyword>
<dbReference type="GO" id="GO:0003735">
    <property type="term" value="F:structural constituent of ribosome"/>
    <property type="evidence" value="ECO:0007669"/>
    <property type="project" value="TreeGrafter"/>
</dbReference>
<evidence type="ECO:0000313" key="9">
    <source>
        <dbReference type="EMBL" id="KAF7731958.1"/>
    </source>
</evidence>
<protein>
    <recommendedName>
        <fullName evidence="8">Large ribosomal subunit protein mL67</fullName>
    </recommendedName>
</protein>
<evidence type="ECO:0000256" key="7">
    <source>
        <dbReference type="ARBA" id="ARBA00023274"/>
    </source>
</evidence>
<dbReference type="PANTHER" id="PTHR28184:SF1">
    <property type="entry name" value="LARGE RIBOSOMAL SUBUNIT PROTEIN ML67"/>
    <property type="match status" value="1"/>
</dbReference>
<comment type="subcellular location">
    <subcellularLocation>
        <location evidence="1">Mitochondrion</location>
    </subcellularLocation>
</comment>
<evidence type="ECO:0000256" key="1">
    <source>
        <dbReference type="ARBA" id="ARBA00004173"/>
    </source>
</evidence>
<dbReference type="GO" id="GO:0005739">
    <property type="term" value="C:mitochondrion"/>
    <property type="evidence" value="ECO:0007669"/>
    <property type="project" value="UniProtKB-SubCell"/>
</dbReference>
<comment type="caution">
    <text evidence="9">The sequence shown here is derived from an EMBL/GenBank/DDBJ whole genome shotgun (WGS) entry which is preliminary data.</text>
</comment>
<evidence type="ECO:0000256" key="5">
    <source>
        <dbReference type="ARBA" id="ARBA00023128"/>
    </source>
</evidence>
<dbReference type="GO" id="GO:0000150">
    <property type="term" value="F:DNA strand exchange activity"/>
    <property type="evidence" value="ECO:0007669"/>
    <property type="project" value="InterPro"/>
</dbReference>
<dbReference type="AlphaFoldDB" id="A0A8H7EU04"/>
<dbReference type="InterPro" id="IPR024629">
    <property type="entry name" value="Ribosomal_mL67"/>
</dbReference>
<dbReference type="GO" id="GO:0003697">
    <property type="term" value="F:single-stranded DNA binding"/>
    <property type="evidence" value="ECO:0007669"/>
    <property type="project" value="InterPro"/>
</dbReference>
<keyword evidence="6" id="KW-0804">Transcription</keyword>
<evidence type="ECO:0000256" key="6">
    <source>
        <dbReference type="ARBA" id="ARBA00023163"/>
    </source>
</evidence>
<dbReference type="Proteomes" id="UP000605846">
    <property type="component" value="Unassembled WGS sequence"/>
</dbReference>
<proteinExistence type="inferred from homology"/>